<dbReference type="EMBL" id="JACAZE010000028">
    <property type="protein sequence ID" value="KAF7289580.1"/>
    <property type="molecule type" value="Genomic_DNA"/>
</dbReference>
<sequence length="513" mass="56970">MACCSHCSLSSSPLDPNLLLLYDPYKAPSASEATTLRNTVAAAEQELYDLQAAVEARTKLLERTIVEYRAMLAPVRLLPPELLAEIFVFADAPQIDSQSDSESVGEDTASLFDGVKRNIIHVSARWRTIALAHAPLWTRIHVSFKTTALRGRWESAPLVLAQQLEWSQSYPLQIRYGSHSPPLSESPATDTDRSGCFDLLLAHADRWAEVSFGLTGSEMKNFLESQATFSMLKRLELGPWSFAQLYDDPAGLAILSRCPQLRALPDLQVTNGNIHSIGSSIPLAQLEAIKVLGTPFFVMQTLGRLQQLQRVSIHAQGTFPEDFTQRTSCPKLHALRVLHQKIPTDMTPHLLDGVLAPALKKLRYDHSILDEHTSRSGAGPMILNFLASSQCFDLVRLQLNARIPLPSLLELLGVIPRLEHFIYTARAPLGDDFFQSLCLDDITHAGLVSSLTFLALAAEFTCQAEPVLKMLRTRRGTLRSTVICSRMQVLPDVVALTMKKEGWLEVSTRWNLD</sequence>
<accession>A0A8H6RXH4</accession>
<keyword evidence="2" id="KW-1185">Reference proteome</keyword>
<comment type="caution">
    <text evidence="1">The sequence shown here is derived from an EMBL/GenBank/DDBJ whole genome shotgun (WGS) entry which is preliminary data.</text>
</comment>
<organism evidence="1 2">
    <name type="scientific">Mycena chlorophos</name>
    <name type="common">Agaric fungus</name>
    <name type="synonym">Agaricus chlorophos</name>
    <dbReference type="NCBI Taxonomy" id="658473"/>
    <lineage>
        <taxon>Eukaryota</taxon>
        <taxon>Fungi</taxon>
        <taxon>Dikarya</taxon>
        <taxon>Basidiomycota</taxon>
        <taxon>Agaricomycotina</taxon>
        <taxon>Agaricomycetes</taxon>
        <taxon>Agaricomycetidae</taxon>
        <taxon>Agaricales</taxon>
        <taxon>Marasmiineae</taxon>
        <taxon>Mycenaceae</taxon>
        <taxon>Mycena</taxon>
    </lineage>
</organism>
<name>A0A8H6RXH4_MYCCL</name>
<gene>
    <name evidence="1" type="ORF">HMN09_01320000</name>
</gene>
<protein>
    <submittedName>
        <fullName evidence="1">F-box domain-containing protein</fullName>
    </submittedName>
</protein>
<reference evidence="1" key="1">
    <citation type="submission" date="2020-05" db="EMBL/GenBank/DDBJ databases">
        <title>Mycena genomes resolve the evolution of fungal bioluminescence.</title>
        <authorList>
            <person name="Tsai I.J."/>
        </authorList>
    </citation>
    <scope>NUCLEOTIDE SEQUENCE</scope>
    <source>
        <strain evidence="1">110903Hualien_Pintung</strain>
    </source>
</reference>
<dbReference type="AlphaFoldDB" id="A0A8H6RXH4"/>
<dbReference type="Proteomes" id="UP000613580">
    <property type="component" value="Unassembled WGS sequence"/>
</dbReference>
<proteinExistence type="predicted"/>
<evidence type="ECO:0000313" key="2">
    <source>
        <dbReference type="Proteomes" id="UP000613580"/>
    </source>
</evidence>
<dbReference type="OrthoDB" id="3365698at2759"/>
<evidence type="ECO:0000313" key="1">
    <source>
        <dbReference type="EMBL" id="KAF7289580.1"/>
    </source>
</evidence>